<dbReference type="CDD" id="cd10747">
    <property type="entry name" value="DnaJ_C"/>
    <property type="match status" value="1"/>
</dbReference>
<dbReference type="SMART" id="SM00271">
    <property type="entry name" value="DnaJ"/>
    <property type="match status" value="1"/>
</dbReference>
<feature type="compositionally biased region" description="Basic and acidic residues" evidence="5">
    <location>
        <begin position="363"/>
        <end position="374"/>
    </location>
</feature>
<dbReference type="InterPro" id="IPR001305">
    <property type="entry name" value="HSP_DnaJ_Cys-rich_dom"/>
</dbReference>
<sequence>MSDYYDLLNVEKNADQAEIKKAYRKMAIRHHPDKGGDPEKFKEIAEAYSVLSDDNKRRTYDQFGKAGLEGGGGMPFDPMDIFSQMFGGGGMPGGMSGGMGGMPGGMGGFSSFFNGGRRQRQAQPTVKPLKLNLEDVFKGKKLRLTVDILKVDKSKITKCTQCNGSGTYTQRVRMGPIITQQSGACPACNASGYNQDASACQRKEEHFTIKIPKGCKEGHQFRFDGKGDQVPGCPDPPLVFQLQYKKHSIYQVSGRDLVTKMNINLAEALQGFSIPLKHLDGTTLTVDSTDVIKNEQIKTILNEGMPSETTSTGNLHIQFFIEYPATVRDTPGTLESILQQRIRKTSDDENRRVSMHDMVRAKTNYDSDSDDNHPHQAQCKQM</sequence>
<dbReference type="Gene3D" id="2.10.230.10">
    <property type="entry name" value="Heat shock protein DnaJ, cysteine-rich domain"/>
    <property type="match status" value="1"/>
</dbReference>
<dbReference type="GO" id="GO:0006457">
    <property type="term" value="P:protein folding"/>
    <property type="evidence" value="ECO:0007669"/>
    <property type="project" value="InterPro"/>
</dbReference>
<dbReference type="SUPFAM" id="SSF57938">
    <property type="entry name" value="DnaJ/Hsp40 cysteine-rich domain"/>
    <property type="match status" value="1"/>
</dbReference>
<dbReference type="PROSITE" id="PS00636">
    <property type="entry name" value="DNAJ_1"/>
    <property type="match status" value="1"/>
</dbReference>
<reference evidence="7" key="1">
    <citation type="journal article" date="2019" name="Philos. Trans. R. Soc. Lond., B, Biol. Sci.">
        <title>Targeted metagenomic recovery of four divergent viruses reveals shared and distinctive characteristics of giant viruses of marine eukaryotes.</title>
        <authorList>
            <person name="Needham D.M."/>
            <person name="Poirier C."/>
            <person name="Hehenberger E."/>
            <person name="Jimenez V."/>
            <person name="Swalwell J.E."/>
            <person name="Santoro A.E."/>
            <person name="Worden A.Z."/>
        </authorList>
    </citation>
    <scope>NUCLEOTIDE SEQUENCE</scope>
    <source>
        <strain evidence="7">OPacV-662</strain>
    </source>
</reference>
<dbReference type="InterPro" id="IPR008971">
    <property type="entry name" value="HSP40/DnaJ_pept-bd"/>
</dbReference>
<dbReference type="InterPro" id="IPR002939">
    <property type="entry name" value="DnaJ_C"/>
</dbReference>
<evidence type="ECO:0000256" key="3">
    <source>
        <dbReference type="ARBA" id="ARBA00022771"/>
    </source>
</evidence>
<evidence type="ECO:0000256" key="1">
    <source>
        <dbReference type="ARBA" id="ARBA00022723"/>
    </source>
</evidence>
<evidence type="ECO:0000256" key="5">
    <source>
        <dbReference type="SAM" id="MobiDB-lite"/>
    </source>
</evidence>
<dbReference type="FunFam" id="1.10.287.110:FF:000041">
    <property type="entry name" value="Chaperone protein DNAj, putative"/>
    <property type="match status" value="1"/>
</dbReference>
<dbReference type="GO" id="GO:0051082">
    <property type="term" value="F:unfolded protein binding"/>
    <property type="evidence" value="ECO:0007669"/>
    <property type="project" value="InterPro"/>
</dbReference>
<dbReference type="SUPFAM" id="SSF49493">
    <property type="entry name" value="HSP40/DnaJ peptide-binding domain"/>
    <property type="match status" value="2"/>
</dbReference>
<dbReference type="FunFam" id="2.60.260.20:FF:000003">
    <property type="entry name" value="DnaJ subfamily A member 2"/>
    <property type="match status" value="1"/>
</dbReference>
<keyword evidence="4" id="KW-0862">Zinc</keyword>
<organism evidence="7">
    <name type="scientific">Megaviridae environmental sample</name>
    <dbReference type="NCBI Taxonomy" id="1737588"/>
    <lineage>
        <taxon>Viruses</taxon>
        <taxon>Varidnaviria</taxon>
        <taxon>Bamfordvirae</taxon>
        <taxon>Nucleocytoviricota</taxon>
        <taxon>Megaviricetes</taxon>
        <taxon>Imitervirales</taxon>
        <taxon>Mimiviridae</taxon>
        <taxon>environmental samples</taxon>
    </lineage>
</organism>
<dbReference type="InterPro" id="IPR001623">
    <property type="entry name" value="DnaJ_domain"/>
</dbReference>
<keyword evidence="1" id="KW-0479">Metal-binding</keyword>
<feature type="domain" description="J" evidence="6">
    <location>
        <begin position="3"/>
        <end position="64"/>
    </location>
</feature>
<feature type="region of interest" description="Disordered" evidence="5">
    <location>
        <begin position="363"/>
        <end position="382"/>
    </location>
</feature>
<dbReference type="GO" id="GO:0030544">
    <property type="term" value="F:Hsp70 protein binding"/>
    <property type="evidence" value="ECO:0007669"/>
    <property type="project" value="InterPro"/>
</dbReference>
<dbReference type="EMBL" id="MN448269">
    <property type="protein sequence ID" value="QFG73707.1"/>
    <property type="molecule type" value="Genomic_DNA"/>
</dbReference>
<keyword evidence="2" id="KW-0677">Repeat</keyword>
<dbReference type="InterPro" id="IPR036869">
    <property type="entry name" value="J_dom_sf"/>
</dbReference>
<dbReference type="PANTHER" id="PTHR43888">
    <property type="entry name" value="DNAJ-LIKE-2, ISOFORM A-RELATED"/>
    <property type="match status" value="1"/>
</dbReference>
<keyword evidence="3" id="KW-0863">Zinc-finger</keyword>
<dbReference type="GO" id="GO:0008270">
    <property type="term" value="F:zinc ion binding"/>
    <property type="evidence" value="ECO:0007669"/>
    <property type="project" value="UniProtKB-KW"/>
</dbReference>
<dbReference type="Gene3D" id="2.60.260.20">
    <property type="entry name" value="Urease metallochaperone UreE, N-terminal domain"/>
    <property type="match status" value="2"/>
</dbReference>
<dbReference type="CDD" id="cd06257">
    <property type="entry name" value="DnaJ"/>
    <property type="match status" value="1"/>
</dbReference>
<dbReference type="SUPFAM" id="SSF46565">
    <property type="entry name" value="Chaperone J-domain"/>
    <property type="match status" value="1"/>
</dbReference>
<name>A0A5J6VHK6_9VIRU</name>
<dbReference type="InterPro" id="IPR036410">
    <property type="entry name" value="HSP_DnaJ_Cys-rich_dom_sf"/>
</dbReference>
<dbReference type="PRINTS" id="PR00625">
    <property type="entry name" value="JDOMAIN"/>
</dbReference>
<dbReference type="InterPro" id="IPR044713">
    <property type="entry name" value="DNJA1/2-like"/>
</dbReference>
<dbReference type="InterPro" id="IPR018253">
    <property type="entry name" value="DnaJ_domain_CS"/>
</dbReference>
<accession>A0A5J6VHK6</accession>
<proteinExistence type="predicted"/>
<evidence type="ECO:0000259" key="6">
    <source>
        <dbReference type="PROSITE" id="PS50076"/>
    </source>
</evidence>
<evidence type="ECO:0000256" key="4">
    <source>
        <dbReference type="ARBA" id="ARBA00022833"/>
    </source>
</evidence>
<dbReference type="Pfam" id="PF01556">
    <property type="entry name" value="DnaJ_C"/>
    <property type="match status" value="1"/>
</dbReference>
<protein>
    <submittedName>
        <fullName evidence="7">DnaJ C terminal domain protein</fullName>
    </submittedName>
</protein>
<dbReference type="PROSITE" id="PS50076">
    <property type="entry name" value="DNAJ_2"/>
    <property type="match status" value="1"/>
</dbReference>
<evidence type="ECO:0000313" key="7">
    <source>
        <dbReference type="EMBL" id="QFG73707.1"/>
    </source>
</evidence>
<dbReference type="Gene3D" id="1.10.287.110">
    <property type="entry name" value="DnaJ domain"/>
    <property type="match status" value="1"/>
</dbReference>
<evidence type="ECO:0000256" key="2">
    <source>
        <dbReference type="ARBA" id="ARBA00022737"/>
    </source>
</evidence>
<dbReference type="CDD" id="cd10719">
    <property type="entry name" value="DnaJ_zf"/>
    <property type="match status" value="1"/>
</dbReference>
<dbReference type="Pfam" id="PF00226">
    <property type="entry name" value="DnaJ"/>
    <property type="match status" value="1"/>
</dbReference>